<feature type="chain" id="PRO_5009926725" evidence="1">
    <location>
        <begin position="22"/>
        <end position="360"/>
    </location>
</feature>
<dbReference type="Proteomes" id="UP000184121">
    <property type="component" value="Unassembled WGS sequence"/>
</dbReference>
<evidence type="ECO:0000313" key="2">
    <source>
        <dbReference type="EMBL" id="SHM34045.1"/>
    </source>
</evidence>
<dbReference type="OrthoDB" id="1305498at2"/>
<evidence type="ECO:0000256" key="1">
    <source>
        <dbReference type="SAM" id="SignalP"/>
    </source>
</evidence>
<dbReference type="RefSeq" id="WP_072973607.1">
    <property type="nucleotide sequence ID" value="NZ_FRBY01000004.1"/>
</dbReference>
<accession>A0A1M7I001</accession>
<keyword evidence="3" id="KW-1185">Reference proteome</keyword>
<dbReference type="EMBL" id="FRBY01000004">
    <property type="protein sequence ID" value="SHM34045.1"/>
    <property type="molecule type" value="Genomic_DNA"/>
</dbReference>
<keyword evidence="1" id="KW-0732">Signal</keyword>
<protein>
    <submittedName>
        <fullName evidence="2">Uncharacterized protein</fullName>
    </submittedName>
</protein>
<gene>
    <name evidence="2" type="ORF">SAMN05444366_2949</name>
</gene>
<sequence length="360" mass="40468">MKKFIYTILLALLMAPNFIQAQEAAGAVGSISSYPVVYKYDEQVTWYFDMSASTFAENEDLYLWMWSPSEPDAGNWENSSDFAKLKYEGNKVWSFTLTPTVYFSQTPDQIAASAGFWFRLKNKNGSKQSDVANVAYTDFSSFYTANELIRSYPTKPTIDKPVSILFNSNLKDGFNGVPSVHFHSGLNNWAVLQEYQAWIPEVSEKTKLKDLGNGFYRMDLIPQEYYNTEPGFVMENITFLFVAKDWTTNSGDQIIYAGEYIPPPPPVFGFFPLQISQRDFLGMSRKNNEPGVNKLIYTINAGSKVISGEFAGGTAEIKGFVNLVSELNGIPGLTEIHVLVKDNKDKTISDTTIPLKTLDK</sequence>
<evidence type="ECO:0000313" key="3">
    <source>
        <dbReference type="Proteomes" id="UP000184121"/>
    </source>
</evidence>
<organism evidence="2 3">
    <name type="scientific">Flavobacterium saccharophilum</name>
    <dbReference type="NCBI Taxonomy" id="29534"/>
    <lineage>
        <taxon>Bacteria</taxon>
        <taxon>Pseudomonadati</taxon>
        <taxon>Bacteroidota</taxon>
        <taxon>Flavobacteriia</taxon>
        <taxon>Flavobacteriales</taxon>
        <taxon>Flavobacteriaceae</taxon>
        <taxon>Flavobacterium</taxon>
    </lineage>
</organism>
<dbReference type="AlphaFoldDB" id="A0A1M7I001"/>
<reference evidence="3" key="1">
    <citation type="submission" date="2016-11" db="EMBL/GenBank/DDBJ databases">
        <authorList>
            <person name="Varghese N."/>
            <person name="Submissions S."/>
        </authorList>
    </citation>
    <scope>NUCLEOTIDE SEQUENCE [LARGE SCALE GENOMIC DNA]</scope>
    <source>
        <strain evidence="3">DSM 1811</strain>
    </source>
</reference>
<dbReference type="STRING" id="29534.SAMN05444366_2949"/>
<name>A0A1M7I001_9FLAO</name>
<feature type="signal peptide" evidence="1">
    <location>
        <begin position="1"/>
        <end position="21"/>
    </location>
</feature>
<proteinExistence type="predicted"/>